<protein>
    <submittedName>
        <fullName evidence="1">Uncharacterized protein</fullName>
    </submittedName>
</protein>
<gene>
    <name evidence="1" type="ORF">ALP84_04775</name>
</gene>
<reference evidence="1 2" key="1">
    <citation type="submission" date="2018-08" db="EMBL/GenBank/DDBJ databases">
        <title>Recombination of ecologically and evolutionarily significant loci maintains genetic cohesion in the Pseudomonas syringae species complex.</title>
        <authorList>
            <person name="Dillon M."/>
            <person name="Thakur S."/>
            <person name="Almeida R.N.D."/>
            <person name="Weir B.S."/>
            <person name="Guttman D.S."/>
        </authorList>
    </citation>
    <scope>NUCLEOTIDE SEQUENCE [LARGE SCALE GENOMIC DNA]</scope>
    <source>
        <strain evidence="1 2">ICMP 6917</strain>
    </source>
</reference>
<proteinExistence type="predicted"/>
<organism evidence="1 2">
    <name type="scientific">Pseudomonas cichorii</name>
    <dbReference type="NCBI Taxonomy" id="36746"/>
    <lineage>
        <taxon>Bacteria</taxon>
        <taxon>Pseudomonadati</taxon>
        <taxon>Pseudomonadota</taxon>
        <taxon>Gammaproteobacteria</taxon>
        <taxon>Pseudomonadales</taxon>
        <taxon>Pseudomonadaceae</taxon>
        <taxon>Pseudomonas</taxon>
    </lineage>
</organism>
<evidence type="ECO:0000313" key="2">
    <source>
        <dbReference type="Proteomes" id="UP000278332"/>
    </source>
</evidence>
<evidence type="ECO:0000313" key="1">
    <source>
        <dbReference type="EMBL" id="RMR50386.1"/>
    </source>
</evidence>
<accession>A0A3M4VEW1</accession>
<comment type="caution">
    <text evidence="1">The sequence shown here is derived from an EMBL/GenBank/DDBJ whole genome shotgun (WGS) entry which is preliminary data.</text>
</comment>
<sequence>MACLLSKLTDSIKESCDTSPQFLESGAINMTVKVTERDEAHLSHEAVADGIQIWDVYQQDQLVGMFHVESDAYNYKAELEEQENQRTH</sequence>
<dbReference type="Proteomes" id="UP000278332">
    <property type="component" value="Unassembled WGS sequence"/>
</dbReference>
<name>A0A3M4VEW1_PSECI</name>
<dbReference type="AlphaFoldDB" id="A0A3M4VEW1"/>
<dbReference type="EMBL" id="RBRY01000177">
    <property type="protein sequence ID" value="RMR50386.1"/>
    <property type="molecule type" value="Genomic_DNA"/>
</dbReference>